<organism evidence="2 3">
    <name type="scientific">Candidatus Magnetoglobus multicellularis str. Araruama</name>
    <dbReference type="NCBI Taxonomy" id="890399"/>
    <lineage>
        <taxon>Bacteria</taxon>
        <taxon>Pseudomonadati</taxon>
        <taxon>Thermodesulfobacteriota</taxon>
        <taxon>Desulfobacteria</taxon>
        <taxon>Desulfobacterales</taxon>
        <taxon>Desulfobacteraceae</taxon>
        <taxon>Candidatus Magnetoglobus</taxon>
    </lineage>
</organism>
<accession>A0A1V1NT20</accession>
<evidence type="ECO:0000313" key="2">
    <source>
        <dbReference type="EMBL" id="ETR65703.1"/>
    </source>
</evidence>
<dbReference type="Proteomes" id="UP000189670">
    <property type="component" value="Unassembled WGS sequence"/>
</dbReference>
<feature type="domain" description="IPT/TIG" evidence="1">
    <location>
        <begin position="78"/>
        <end position="150"/>
    </location>
</feature>
<gene>
    <name evidence="2" type="ORF">OMM_13846</name>
</gene>
<dbReference type="InterPro" id="IPR002909">
    <property type="entry name" value="IPT_dom"/>
</dbReference>
<dbReference type="InterPro" id="IPR014756">
    <property type="entry name" value="Ig_E-set"/>
</dbReference>
<dbReference type="InterPro" id="IPR013783">
    <property type="entry name" value="Ig-like_fold"/>
</dbReference>
<name>A0A1V1NT20_9BACT</name>
<sequence length="153" mass="16785">MMLIGFSNSGPNAFVTNKDYFYDNNYKGIVFETNSRSLEKENPSDYIAIKISSNVDCKLVTGNGGSFISLPYYHEISPTVLDVKPTIGSIHGDTLVTIFGSGFGDFQKNGKVLFGSVEAASYELWSPARIICRTPSHHYGAKDISVIKDSGKR</sequence>
<comment type="caution">
    <text evidence="2">The sequence shown here is derived from an EMBL/GenBank/DDBJ whole genome shotgun (WGS) entry which is preliminary data.</text>
</comment>
<evidence type="ECO:0000259" key="1">
    <source>
        <dbReference type="Pfam" id="PF01833"/>
    </source>
</evidence>
<dbReference type="EMBL" id="ATBP01002578">
    <property type="protein sequence ID" value="ETR65703.1"/>
    <property type="molecule type" value="Genomic_DNA"/>
</dbReference>
<reference evidence="3" key="1">
    <citation type="submission" date="2012-11" db="EMBL/GenBank/DDBJ databases">
        <authorList>
            <person name="Lucero-Rivera Y.E."/>
            <person name="Tovar-Ramirez D."/>
        </authorList>
    </citation>
    <scope>NUCLEOTIDE SEQUENCE [LARGE SCALE GENOMIC DNA]</scope>
    <source>
        <strain evidence="3">Araruama</strain>
    </source>
</reference>
<proteinExistence type="predicted"/>
<dbReference type="AlphaFoldDB" id="A0A1V1NT20"/>
<dbReference type="Pfam" id="PF01833">
    <property type="entry name" value="TIG"/>
    <property type="match status" value="1"/>
</dbReference>
<evidence type="ECO:0000313" key="3">
    <source>
        <dbReference type="Proteomes" id="UP000189670"/>
    </source>
</evidence>
<dbReference type="SUPFAM" id="SSF81296">
    <property type="entry name" value="E set domains"/>
    <property type="match status" value="1"/>
</dbReference>
<protein>
    <recommendedName>
        <fullName evidence="1">IPT/TIG domain-containing protein</fullName>
    </recommendedName>
</protein>
<dbReference type="CDD" id="cd00102">
    <property type="entry name" value="IPT"/>
    <property type="match status" value="1"/>
</dbReference>
<dbReference type="Gene3D" id="2.60.40.10">
    <property type="entry name" value="Immunoglobulins"/>
    <property type="match status" value="1"/>
</dbReference>